<comment type="similarity">
    <text evidence="2">Belongs to the class-V pyridoxal-phosphate-dependent aminotransferase family. Csd subfamily.</text>
</comment>
<sequence length="416" mass="45035">MSASSFATPNTAYDVEAVRRDFPILSRMIHGKPLVYLDNGASAQKPKAMLDAVVKSYSEDYANVHRGLHHLSNVATEAYEKARETVRRFLNVGSVDEIIFTKSSTEAINLVAASLGVWEIGEGDEIVLSILEHHSNIVPWHFLRERKGAVIRWAPVAEDGTFLIEEFEKLIGPRTRLVAITHMSNVTGTVVPVKEVVRIAHAHGAKVLIDGSQAAVHMPVDVRDIDADFYAITGHKLYGPTGIGVLYGKLDLLAAMPPFLGGGEMIRDVTEDLVTYAAPPHRFEAGTPPIVEAIGLGASLDYIDALGREAIAAHEADLAAYAHERLSAINSLRIYGTARGKGAIVAFDMAGAHPHDIATVLDHEGIAVRAGTHCAQPLLQRFGVTATCRASFGLYNTRGEVDRLAEALLKAQRLFS</sequence>
<comment type="caution">
    <text evidence="8">The sequence shown here is derived from an EMBL/GenBank/DDBJ whole genome shotgun (WGS) entry which is preliminary data.</text>
</comment>
<comment type="cofactor">
    <cofactor evidence="1">
        <name>pyridoxal 5'-phosphate</name>
        <dbReference type="ChEBI" id="CHEBI:597326"/>
    </cofactor>
</comment>
<dbReference type="GO" id="GO:0009000">
    <property type="term" value="F:selenocysteine lyase activity"/>
    <property type="evidence" value="ECO:0007669"/>
    <property type="project" value="UniProtKB-EC"/>
</dbReference>
<dbReference type="Pfam" id="PF00266">
    <property type="entry name" value="Aminotran_5"/>
    <property type="match status" value="1"/>
</dbReference>
<keyword evidence="9" id="KW-1185">Reference proteome</keyword>
<dbReference type="PANTHER" id="PTHR43586">
    <property type="entry name" value="CYSTEINE DESULFURASE"/>
    <property type="match status" value="1"/>
</dbReference>
<evidence type="ECO:0000256" key="4">
    <source>
        <dbReference type="ARBA" id="ARBA00022679"/>
    </source>
</evidence>
<evidence type="ECO:0000256" key="5">
    <source>
        <dbReference type="ARBA" id="ARBA00022898"/>
    </source>
</evidence>
<keyword evidence="4 8" id="KW-0808">Transferase</keyword>
<dbReference type="EC" id="2.8.1.7" evidence="3"/>
<evidence type="ECO:0000256" key="3">
    <source>
        <dbReference type="ARBA" id="ARBA00012239"/>
    </source>
</evidence>
<dbReference type="InterPro" id="IPR015422">
    <property type="entry name" value="PyrdxlP-dep_Trfase_small"/>
</dbReference>
<evidence type="ECO:0000259" key="7">
    <source>
        <dbReference type="Pfam" id="PF00266"/>
    </source>
</evidence>
<accession>A0ABU0M265</accession>
<dbReference type="NCBIfam" id="TIGR01979">
    <property type="entry name" value="sufS"/>
    <property type="match status" value="1"/>
</dbReference>
<dbReference type="CDD" id="cd06453">
    <property type="entry name" value="SufS_like"/>
    <property type="match status" value="1"/>
</dbReference>
<organism evidence="8 9">
    <name type="scientific">Kaistia geumhonensis</name>
    <dbReference type="NCBI Taxonomy" id="410839"/>
    <lineage>
        <taxon>Bacteria</taxon>
        <taxon>Pseudomonadati</taxon>
        <taxon>Pseudomonadota</taxon>
        <taxon>Alphaproteobacteria</taxon>
        <taxon>Hyphomicrobiales</taxon>
        <taxon>Kaistiaceae</taxon>
        <taxon>Kaistia</taxon>
    </lineage>
</organism>
<evidence type="ECO:0000256" key="6">
    <source>
        <dbReference type="ARBA" id="ARBA00050776"/>
    </source>
</evidence>
<dbReference type="InterPro" id="IPR010970">
    <property type="entry name" value="Cys_dSase_SufS"/>
</dbReference>
<dbReference type="PANTHER" id="PTHR43586:SF8">
    <property type="entry name" value="CYSTEINE DESULFURASE 1, CHLOROPLASTIC"/>
    <property type="match status" value="1"/>
</dbReference>
<feature type="domain" description="Aminotransferase class V" evidence="7">
    <location>
        <begin position="35"/>
        <end position="404"/>
    </location>
</feature>
<evidence type="ECO:0000256" key="2">
    <source>
        <dbReference type="ARBA" id="ARBA00010447"/>
    </source>
</evidence>
<dbReference type="Gene3D" id="3.40.640.10">
    <property type="entry name" value="Type I PLP-dependent aspartate aminotransferase-like (Major domain)"/>
    <property type="match status" value="1"/>
</dbReference>
<keyword evidence="5" id="KW-0663">Pyridoxal phosphate</keyword>
<proteinExistence type="inferred from homology"/>
<evidence type="ECO:0000313" key="9">
    <source>
        <dbReference type="Proteomes" id="UP001223743"/>
    </source>
</evidence>
<dbReference type="InterPro" id="IPR015421">
    <property type="entry name" value="PyrdxlP-dep_Trfase_major"/>
</dbReference>
<evidence type="ECO:0000313" key="8">
    <source>
        <dbReference type="EMBL" id="MDQ0515051.1"/>
    </source>
</evidence>
<dbReference type="GO" id="GO:0031071">
    <property type="term" value="F:cysteine desulfurase activity"/>
    <property type="evidence" value="ECO:0007669"/>
    <property type="project" value="UniProtKB-EC"/>
</dbReference>
<dbReference type="Gene3D" id="3.90.1150.10">
    <property type="entry name" value="Aspartate Aminotransferase, domain 1"/>
    <property type="match status" value="1"/>
</dbReference>
<dbReference type="SUPFAM" id="SSF53383">
    <property type="entry name" value="PLP-dependent transferases"/>
    <property type="match status" value="1"/>
</dbReference>
<evidence type="ECO:0000256" key="1">
    <source>
        <dbReference type="ARBA" id="ARBA00001933"/>
    </source>
</evidence>
<protein>
    <recommendedName>
        <fullName evidence="3">cysteine desulfurase</fullName>
        <ecNumber evidence="3">2.8.1.7</ecNumber>
    </recommendedName>
</protein>
<dbReference type="RefSeq" id="WP_266281473.1">
    <property type="nucleotide sequence ID" value="NZ_JAPKNF010000001.1"/>
</dbReference>
<dbReference type="EMBL" id="JAUSWJ010000001">
    <property type="protein sequence ID" value="MDQ0515051.1"/>
    <property type="molecule type" value="Genomic_DNA"/>
</dbReference>
<dbReference type="InterPro" id="IPR000192">
    <property type="entry name" value="Aminotrans_V_dom"/>
</dbReference>
<dbReference type="Proteomes" id="UP001223743">
    <property type="component" value="Unassembled WGS sequence"/>
</dbReference>
<gene>
    <name evidence="8" type="ORF">QO015_000664</name>
</gene>
<comment type="catalytic activity">
    <reaction evidence="6">
        <text>(sulfur carrier)-H + L-cysteine = (sulfur carrier)-SH + L-alanine</text>
        <dbReference type="Rhea" id="RHEA:43892"/>
        <dbReference type="Rhea" id="RHEA-COMP:14737"/>
        <dbReference type="Rhea" id="RHEA-COMP:14739"/>
        <dbReference type="ChEBI" id="CHEBI:29917"/>
        <dbReference type="ChEBI" id="CHEBI:35235"/>
        <dbReference type="ChEBI" id="CHEBI:57972"/>
        <dbReference type="ChEBI" id="CHEBI:64428"/>
        <dbReference type="EC" id="2.8.1.7"/>
    </reaction>
</comment>
<keyword evidence="8" id="KW-0456">Lyase</keyword>
<reference evidence="8 9" key="1">
    <citation type="submission" date="2023-07" db="EMBL/GenBank/DDBJ databases">
        <title>Genomic Encyclopedia of Type Strains, Phase IV (KMG-IV): sequencing the most valuable type-strain genomes for metagenomic binning, comparative biology and taxonomic classification.</title>
        <authorList>
            <person name="Goeker M."/>
        </authorList>
    </citation>
    <scope>NUCLEOTIDE SEQUENCE [LARGE SCALE GENOMIC DNA]</scope>
    <source>
        <strain evidence="8 9">B1-1</strain>
    </source>
</reference>
<dbReference type="InterPro" id="IPR015424">
    <property type="entry name" value="PyrdxlP-dep_Trfase"/>
</dbReference>
<name>A0ABU0M265_9HYPH</name>